<protein>
    <submittedName>
        <fullName evidence="7">Protein SRG1-like</fullName>
    </submittedName>
</protein>
<dbReference type="InterPro" id="IPR050295">
    <property type="entry name" value="Plant_2OG-oxidoreductases"/>
</dbReference>
<name>A0A5N5H225_9ROSA</name>
<dbReference type="AlphaFoldDB" id="A0A5N5H225"/>
<accession>A0A5N5H225</accession>
<organism evidence="7 8">
    <name type="scientific">Pyrus ussuriensis x Pyrus communis</name>
    <dbReference type="NCBI Taxonomy" id="2448454"/>
    <lineage>
        <taxon>Eukaryota</taxon>
        <taxon>Viridiplantae</taxon>
        <taxon>Streptophyta</taxon>
        <taxon>Embryophyta</taxon>
        <taxon>Tracheophyta</taxon>
        <taxon>Spermatophyta</taxon>
        <taxon>Magnoliopsida</taxon>
        <taxon>eudicotyledons</taxon>
        <taxon>Gunneridae</taxon>
        <taxon>Pentapetalae</taxon>
        <taxon>rosids</taxon>
        <taxon>fabids</taxon>
        <taxon>Rosales</taxon>
        <taxon>Rosaceae</taxon>
        <taxon>Amygdaloideae</taxon>
        <taxon>Maleae</taxon>
        <taxon>Pyrus</taxon>
    </lineage>
</organism>
<evidence type="ECO:0000256" key="5">
    <source>
        <dbReference type="RuleBase" id="RU003682"/>
    </source>
</evidence>
<gene>
    <name evidence="7" type="ORF">D8674_039869</name>
</gene>
<dbReference type="InterPro" id="IPR026992">
    <property type="entry name" value="DIOX_N"/>
</dbReference>
<dbReference type="OrthoDB" id="288590at2759"/>
<evidence type="ECO:0000256" key="1">
    <source>
        <dbReference type="ARBA" id="ARBA00008056"/>
    </source>
</evidence>
<evidence type="ECO:0000256" key="2">
    <source>
        <dbReference type="ARBA" id="ARBA00022723"/>
    </source>
</evidence>
<comment type="similarity">
    <text evidence="1 5">Belongs to the iron/ascorbate-dependent oxidoreductase family.</text>
</comment>
<keyword evidence="8" id="KW-1185">Reference proteome</keyword>
<dbReference type="Pfam" id="PF14226">
    <property type="entry name" value="DIOX_N"/>
    <property type="match status" value="1"/>
</dbReference>
<evidence type="ECO:0000313" key="7">
    <source>
        <dbReference type="EMBL" id="KAB2620142.1"/>
    </source>
</evidence>
<keyword evidence="4 5" id="KW-0408">Iron</keyword>
<evidence type="ECO:0000259" key="6">
    <source>
        <dbReference type="PROSITE" id="PS51471"/>
    </source>
</evidence>
<dbReference type="InterPro" id="IPR044861">
    <property type="entry name" value="IPNS-like_FE2OG_OXY"/>
</dbReference>
<dbReference type="EMBL" id="SMOL01000360">
    <property type="protein sequence ID" value="KAB2620142.1"/>
    <property type="molecule type" value="Genomic_DNA"/>
</dbReference>
<comment type="caution">
    <text evidence="7">The sequence shown here is derived from an EMBL/GenBank/DDBJ whole genome shotgun (WGS) entry which is preliminary data.</text>
</comment>
<dbReference type="GO" id="GO:0016491">
    <property type="term" value="F:oxidoreductase activity"/>
    <property type="evidence" value="ECO:0007669"/>
    <property type="project" value="UniProtKB-KW"/>
</dbReference>
<dbReference type="SUPFAM" id="SSF51197">
    <property type="entry name" value="Clavaminate synthase-like"/>
    <property type="match status" value="1"/>
</dbReference>
<evidence type="ECO:0000256" key="3">
    <source>
        <dbReference type="ARBA" id="ARBA00022896"/>
    </source>
</evidence>
<dbReference type="Proteomes" id="UP000327157">
    <property type="component" value="Unassembled WGS sequence"/>
</dbReference>
<keyword evidence="5" id="KW-0560">Oxidoreductase</keyword>
<dbReference type="FunFam" id="2.60.120.330:FF:000079">
    <property type="entry name" value="Protein SRG1"/>
    <property type="match status" value="1"/>
</dbReference>
<dbReference type="GO" id="GO:0031418">
    <property type="term" value="F:L-ascorbic acid binding"/>
    <property type="evidence" value="ECO:0007669"/>
    <property type="project" value="UniProtKB-KW"/>
</dbReference>
<dbReference type="GO" id="GO:0046872">
    <property type="term" value="F:metal ion binding"/>
    <property type="evidence" value="ECO:0007669"/>
    <property type="project" value="UniProtKB-KW"/>
</dbReference>
<evidence type="ECO:0000313" key="8">
    <source>
        <dbReference type="Proteomes" id="UP000327157"/>
    </source>
</evidence>
<dbReference type="Gene3D" id="2.60.120.330">
    <property type="entry name" value="B-lactam Antibiotic, Isopenicillin N Synthase, Chain"/>
    <property type="match status" value="1"/>
</dbReference>
<dbReference type="InterPro" id="IPR027443">
    <property type="entry name" value="IPNS-like_sf"/>
</dbReference>
<keyword evidence="2 5" id="KW-0479">Metal-binding</keyword>
<dbReference type="Pfam" id="PF03171">
    <property type="entry name" value="2OG-FeII_Oxy"/>
    <property type="match status" value="1"/>
</dbReference>
<dbReference type="PROSITE" id="PS51471">
    <property type="entry name" value="FE2OG_OXY"/>
    <property type="match status" value="1"/>
</dbReference>
<dbReference type="PANTHER" id="PTHR47991">
    <property type="entry name" value="OXOGLUTARATE/IRON-DEPENDENT DIOXYGENASE"/>
    <property type="match status" value="1"/>
</dbReference>
<reference evidence="7 8" key="2">
    <citation type="submission" date="2019-11" db="EMBL/GenBank/DDBJ databases">
        <title>A de novo genome assembly of a pear dwarfing rootstock.</title>
        <authorList>
            <person name="Wang F."/>
            <person name="Wang J."/>
            <person name="Li S."/>
            <person name="Zhang Y."/>
            <person name="Fang M."/>
            <person name="Ma L."/>
            <person name="Zhao Y."/>
            <person name="Jiang S."/>
        </authorList>
    </citation>
    <scope>NUCLEOTIDE SEQUENCE [LARGE SCALE GENOMIC DNA]</scope>
    <source>
        <strain evidence="7">S2</strain>
        <tissue evidence="7">Leaf</tissue>
    </source>
</reference>
<reference evidence="7 8" key="1">
    <citation type="submission" date="2019-09" db="EMBL/GenBank/DDBJ databases">
        <authorList>
            <person name="Ou C."/>
        </authorList>
    </citation>
    <scope>NUCLEOTIDE SEQUENCE [LARGE SCALE GENOMIC DNA]</scope>
    <source>
        <strain evidence="7">S2</strain>
        <tissue evidence="7">Leaf</tissue>
    </source>
</reference>
<proteinExistence type="inferred from homology"/>
<sequence>MEELSENCFHEATYLDQEGQLRTSRVPVVQELARRGFKHLPERFIRVHLEHDYDVVDLSLLNNVSEVLPSISMAKLRARSESTDWTRELAELASGANTWGMLIIKDHGVPGHVLDGVKDVVKEFFGLSFEEKKASVGSYVSVDNMGYVRNFVKSEDQPLDWIDRVTVKAAPVGATQGLHVWPQRPADFRHAIEQYVHEARTILNDLLEALAEALSLEKHVFLQNFDPKDSEINVRVNYYPPCPRPDHALGLTPHSDASALTLLMQFDTAGGLQVLKDKKWVNVPWPPEALLVNMGDLLEIMSNGKLKSPWHRVVTQMDVERFSVALFYNPSPRTLIDPIRDSNSLKDEGYEKVVVGDYLQHFYRVSPTAEKQAINFSKRPKT</sequence>
<evidence type="ECO:0000256" key="4">
    <source>
        <dbReference type="ARBA" id="ARBA00023004"/>
    </source>
</evidence>
<dbReference type="InterPro" id="IPR005123">
    <property type="entry name" value="Oxoglu/Fe-dep_dioxygenase_dom"/>
</dbReference>
<keyword evidence="3" id="KW-0847">Vitamin C</keyword>
<feature type="domain" description="Fe2OG dioxygenase" evidence="6">
    <location>
        <begin position="227"/>
        <end position="330"/>
    </location>
</feature>